<evidence type="ECO:0000259" key="3">
    <source>
        <dbReference type="PROSITE" id="PS51186"/>
    </source>
</evidence>
<dbReference type="PANTHER" id="PTHR43877:SF2">
    <property type="entry name" value="AMINOALKYLPHOSPHONATE N-ACETYLTRANSFERASE-RELATED"/>
    <property type="match status" value="1"/>
</dbReference>
<dbReference type="AlphaFoldDB" id="A0A9D1NWD1"/>
<evidence type="ECO:0000256" key="1">
    <source>
        <dbReference type="ARBA" id="ARBA00022679"/>
    </source>
</evidence>
<dbReference type="EMBL" id="DVON01000247">
    <property type="protein sequence ID" value="HIV13777.1"/>
    <property type="molecule type" value="Genomic_DNA"/>
</dbReference>
<dbReference type="InterPro" id="IPR050832">
    <property type="entry name" value="Bact_Acetyltransf"/>
</dbReference>
<dbReference type="InterPro" id="IPR000182">
    <property type="entry name" value="GNAT_dom"/>
</dbReference>
<gene>
    <name evidence="4" type="ORF">IAA63_11645</name>
</gene>
<reference evidence="4" key="1">
    <citation type="submission" date="2020-10" db="EMBL/GenBank/DDBJ databases">
        <authorList>
            <person name="Gilroy R."/>
        </authorList>
    </citation>
    <scope>NUCLEOTIDE SEQUENCE</scope>
    <source>
        <strain evidence="4">ChiBcec2-4451</strain>
    </source>
</reference>
<dbReference type="Proteomes" id="UP000886723">
    <property type="component" value="Unassembled WGS sequence"/>
</dbReference>
<accession>A0A9D1NWD1</accession>
<organism evidence="4 5">
    <name type="scientific">Candidatus Pullilachnospira stercoravium</name>
    <dbReference type="NCBI Taxonomy" id="2840913"/>
    <lineage>
        <taxon>Bacteria</taxon>
        <taxon>Bacillati</taxon>
        <taxon>Bacillota</taxon>
        <taxon>Clostridia</taxon>
        <taxon>Lachnospirales</taxon>
        <taxon>Lachnospiraceae</taxon>
        <taxon>Lachnospiraceae incertae sedis</taxon>
        <taxon>Candidatus Pullilachnospira</taxon>
    </lineage>
</organism>
<evidence type="ECO:0000313" key="4">
    <source>
        <dbReference type="EMBL" id="HIV13777.1"/>
    </source>
</evidence>
<dbReference type="GO" id="GO:0016747">
    <property type="term" value="F:acyltransferase activity, transferring groups other than amino-acyl groups"/>
    <property type="evidence" value="ECO:0007669"/>
    <property type="project" value="InterPro"/>
</dbReference>
<dbReference type="PROSITE" id="PS51186">
    <property type="entry name" value="GNAT"/>
    <property type="match status" value="1"/>
</dbReference>
<dbReference type="CDD" id="cd04301">
    <property type="entry name" value="NAT_SF"/>
    <property type="match status" value="1"/>
</dbReference>
<evidence type="ECO:0000313" key="5">
    <source>
        <dbReference type="Proteomes" id="UP000886723"/>
    </source>
</evidence>
<dbReference type="PANTHER" id="PTHR43877">
    <property type="entry name" value="AMINOALKYLPHOSPHONATE N-ACETYLTRANSFERASE-RELATED-RELATED"/>
    <property type="match status" value="1"/>
</dbReference>
<reference evidence="4" key="2">
    <citation type="journal article" date="2021" name="PeerJ">
        <title>Extensive microbial diversity within the chicken gut microbiome revealed by metagenomics and culture.</title>
        <authorList>
            <person name="Gilroy R."/>
            <person name="Ravi A."/>
            <person name="Getino M."/>
            <person name="Pursley I."/>
            <person name="Horton D.L."/>
            <person name="Alikhan N.F."/>
            <person name="Baker D."/>
            <person name="Gharbi K."/>
            <person name="Hall N."/>
            <person name="Watson M."/>
            <person name="Adriaenssens E.M."/>
            <person name="Foster-Nyarko E."/>
            <person name="Jarju S."/>
            <person name="Secka A."/>
            <person name="Antonio M."/>
            <person name="Oren A."/>
            <person name="Chaudhuri R.R."/>
            <person name="La Ragione R."/>
            <person name="Hildebrand F."/>
            <person name="Pallen M.J."/>
        </authorList>
    </citation>
    <scope>NUCLEOTIDE SEQUENCE</scope>
    <source>
        <strain evidence="4">ChiBcec2-4451</strain>
    </source>
</reference>
<keyword evidence="1" id="KW-0808">Transferase</keyword>
<feature type="domain" description="N-acetyltransferase" evidence="3">
    <location>
        <begin position="7"/>
        <end position="181"/>
    </location>
</feature>
<keyword evidence="2" id="KW-0012">Acyltransferase</keyword>
<name>A0A9D1NWD1_9FIRM</name>
<dbReference type="Pfam" id="PF00583">
    <property type="entry name" value="Acetyltransf_1"/>
    <property type="match status" value="1"/>
</dbReference>
<sequence length="181" mass="20882">MNKNTNIEVRPACEKDLDDIENLYNDLNDYLAKPGQKNYPRWKKGVYPVREQAEEGFRNGQLYVAVLEEAVVGTVICLQEQEDAYRTVKWQIPMEAPVLVIHILAVHPDYFGYGVGAALLQYAEDLASRQNRRAVRLDTYQDNLPAARLFEKCGFHFCGMVDLGLEEVYGLKWYRAYEKVL</sequence>
<protein>
    <submittedName>
        <fullName evidence="4">GNAT family N-acetyltransferase</fullName>
    </submittedName>
</protein>
<proteinExistence type="predicted"/>
<evidence type="ECO:0000256" key="2">
    <source>
        <dbReference type="ARBA" id="ARBA00023315"/>
    </source>
</evidence>
<dbReference type="SUPFAM" id="SSF55729">
    <property type="entry name" value="Acyl-CoA N-acyltransferases (Nat)"/>
    <property type="match status" value="1"/>
</dbReference>
<dbReference type="Gene3D" id="3.40.630.30">
    <property type="match status" value="1"/>
</dbReference>
<dbReference type="InterPro" id="IPR016181">
    <property type="entry name" value="Acyl_CoA_acyltransferase"/>
</dbReference>
<comment type="caution">
    <text evidence="4">The sequence shown here is derived from an EMBL/GenBank/DDBJ whole genome shotgun (WGS) entry which is preliminary data.</text>
</comment>